<accession>A0ABM5KG41</accession>
<name>A0ABM5KG41_DIAVI</name>
<evidence type="ECO:0000256" key="2">
    <source>
        <dbReference type="SAM" id="SignalP"/>
    </source>
</evidence>
<keyword evidence="1" id="KW-1133">Transmembrane helix</keyword>
<dbReference type="EnsemblMetazoa" id="XM_050653214.1">
    <property type="protein sequence ID" value="XP_050509171.1"/>
    <property type="gene ID" value="LOC126886333"/>
</dbReference>
<dbReference type="EnsemblMetazoa" id="XM_050653207.1">
    <property type="protein sequence ID" value="XP_050509164.1"/>
    <property type="gene ID" value="LOC126886333"/>
</dbReference>
<evidence type="ECO:0000256" key="1">
    <source>
        <dbReference type="SAM" id="Phobius"/>
    </source>
</evidence>
<reference evidence="3" key="1">
    <citation type="submission" date="2025-05" db="UniProtKB">
        <authorList>
            <consortium name="EnsemblMetazoa"/>
        </authorList>
    </citation>
    <scope>IDENTIFICATION</scope>
</reference>
<dbReference type="GeneID" id="126886333"/>
<keyword evidence="4" id="KW-1185">Reference proteome</keyword>
<keyword evidence="1" id="KW-0472">Membrane</keyword>
<dbReference type="RefSeq" id="XP_050509164.1">
    <property type="nucleotide sequence ID" value="XM_050653207.1"/>
</dbReference>
<sequence>MFFFRCLTSAVFFAVQLQLLQLLVGVAAEIVARKGLYPNLERSSLEIPELEPVTITEGDSSWGHKKLHPYLDHYTTASPPNVHTLSTLDYEDKDDQFSTSALKQFLDNYAEKIRKEKFHNVTKKNNVQSTVDIQEGKGNKKRYNLKKPEKQKNPFDDKDGWVSLEPVPWSVSQVSRWKNILPKPTEHVYTSQEDEVPWENYSDYPIMASTPQNYYKYPNSLTTSHYPAFPEEINIFNRFKNRLNKPAMKKPTTELTLADSLSINFMPQKLNSQSLIINKDQGIITDNVSPNFPKHAADLTRRQGTEMYPEDHPFTGNGNWVLLSTSKGYKYPKKQRALKITPQINDHISVQLTVLPPRKDSNINMTTSHGGLLQVESSFEPVEESQQKLQRLQKLQNLHKKIQKVQKQKVKRKRPANLRKKNKKKVEVLGTISQPIARSTNSDSSSVLAGVGAGLIPATMAMFVPMVMNGRKRKKRDVIAF</sequence>
<evidence type="ECO:0000313" key="3">
    <source>
        <dbReference type="EnsemblMetazoa" id="XP_050509171.1"/>
    </source>
</evidence>
<evidence type="ECO:0000313" key="4">
    <source>
        <dbReference type="Proteomes" id="UP001652700"/>
    </source>
</evidence>
<feature type="signal peptide" evidence="2">
    <location>
        <begin position="1"/>
        <end position="28"/>
    </location>
</feature>
<protein>
    <submittedName>
        <fullName evidence="3">Uncharacterized protein</fullName>
    </submittedName>
</protein>
<keyword evidence="1" id="KW-0812">Transmembrane</keyword>
<organism evidence="3 4">
    <name type="scientific">Diabrotica virgifera virgifera</name>
    <name type="common">western corn rootworm</name>
    <dbReference type="NCBI Taxonomy" id="50390"/>
    <lineage>
        <taxon>Eukaryota</taxon>
        <taxon>Metazoa</taxon>
        <taxon>Ecdysozoa</taxon>
        <taxon>Arthropoda</taxon>
        <taxon>Hexapoda</taxon>
        <taxon>Insecta</taxon>
        <taxon>Pterygota</taxon>
        <taxon>Neoptera</taxon>
        <taxon>Endopterygota</taxon>
        <taxon>Coleoptera</taxon>
        <taxon>Polyphaga</taxon>
        <taxon>Cucujiformia</taxon>
        <taxon>Chrysomeloidea</taxon>
        <taxon>Chrysomelidae</taxon>
        <taxon>Galerucinae</taxon>
        <taxon>Diabroticina</taxon>
        <taxon>Diabroticites</taxon>
        <taxon>Diabrotica</taxon>
    </lineage>
</organism>
<feature type="chain" id="PRO_5045028483" evidence="2">
    <location>
        <begin position="29"/>
        <end position="481"/>
    </location>
</feature>
<dbReference type="Proteomes" id="UP001652700">
    <property type="component" value="Unplaced"/>
</dbReference>
<proteinExistence type="predicted"/>
<keyword evidence="2" id="KW-0732">Signal</keyword>
<dbReference type="RefSeq" id="XP_050509171.1">
    <property type="nucleotide sequence ID" value="XM_050653214.1"/>
</dbReference>
<feature type="transmembrane region" description="Helical" evidence="1">
    <location>
        <begin position="447"/>
        <end position="467"/>
    </location>
</feature>